<gene>
    <name evidence="2" type="ORF">DES54_11394</name>
</gene>
<dbReference type="AlphaFoldDB" id="A0A366I6Z3"/>
<reference evidence="2 3" key="1">
    <citation type="submission" date="2018-06" db="EMBL/GenBank/DDBJ databases">
        <title>Genomic Encyclopedia of Type Strains, Phase IV (KMG-IV): sequencing the most valuable type-strain genomes for metagenomic binning, comparative biology and taxonomic classification.</title>
        <authorList>
            <person name="Goeker M."/>
        </authorList>
    </citation>
    <scope>NUCLEOTIDE SEQUENCE [LARGE SCALE GENOMIC DNA]</scope>
    <source>
        <strain evidence="2 3">DSM 30166</strain>
    </source>
</reference>
<name>A0A366I6Z3_9GAMM</name>
<protein>
    <recommendedName>
        <fullName evidence="1">Long-tail fiber proximal subunit trimerization domain-containing protein</fullName>
    </recommendedName>
</protein>
<dbReference type="EMBL" id="QNRY01000013">
    <property type="protein sequence ID" value="RBP63079.1"/>
    <property type="molecule type" value="Genomic_DNA"/>
</dbReference>
<feature type="domain" description="Long-tail fiber proximal subunit trimerization" evidence="1">
    <location>
        <begin position="60"/>
        <end position="130"/>
    </location>
</feature>
<comment type="caution">
    <text evidence="2">The sequence shown here is derived from an EMBL/GenBank/DDBJ whole genome shotgun (WGS) entry which is preliminary data.</text>
</comment>
<proteinExistence type="predicted"/>
<evidence type="ECO:0000313" key="2">
    <source>
        <dbReference type="EMBL" id="RBP63079.1"/>
    </source>
</evidence>
<evidence type="ECO:0000313" key="3">
    <source>
        <dbReference type="Proteomes" id="UP000253046"/>
    </source>
</evidence>
<organism evidence="2 3">
    <name type="scientific">Brenneria salicis ATCC 15712 = DSM 30166</name>
    <dbReference type="NCBI Taxonomy" id="714314"/>
    <lineage>
        <taxon>Bacteria</taxon>
        <taxon>Pseudomonadati</taxon>
        <taxon>Pseudomonadota</taxon>
        <taxon>Gammaproteobacteria</taxon>
        <taxon>Enterobacterales</taxon>
        <taxon>Pectobacteriaceae</taxon>
        <taxon>Brenneria</taxon>
    </lineage>
</organism>
<sequence>MANLGLKSAATRAIGSAASDIPDIALGDGRYLGKTATAVAATKLAAARKIAGIAFDGTSDISLTPANVGALPIAGGTLTGNLISTVADALRIIYGVYGVIQRNGGGDFYILLTNKDDANGAWNSLRPMRINLATGNVEFGHTANAAILQEKGQRVYSPNNKPTAADIGALPAGGTAAAATKLSMARKIAGVAFDGTADIALTPANIGALPAAGTAVAATKLATARKINDVAFDGSADIVLTPANLGALPVAGGTMTGQLTLNNILKVVGKSGFLPDSQGAHICWNRVNGSGRTDFVNHKGSGGGGFVFWNGDAESQSELASLNSSGSLFVTGTISESGQRVYSPNNKPTAADVEALPVGGTAAAATKLASARKINGVAFDGTKDITLTPENLGFKEITETGSGAGYYWRKYADGMVELFGSFETVIGSAGVVTFPLKLGEVVNITYGEVGG</sequence>
<dbReference type="Proteomes" id="UP000253046">
    <property type="component" value="Unassembled WGS sequence"/>
</dbReference>
<dbReference type="RefSeq" id="WP_240634969.1">
    <property type="nucleotide sequence ID" value="NZ_AGJP01000001.1"/>
</dbReference>
<dbReference type="InterPro" id="IPR048390">
    <property type="entry name" value="Gp34_trimer"/>
</dbReference>
<keyword evidence="3" id="KW-1185">Reference proteome</keyword>
<dbReference type="Pfam" id="PF21446">
    <property type="entry name" value="Gp34_trimer"/>
    <property type="match status" value="1"/>
</dbReference>
<evidence type="ECO:0000259" key="1">
    <source>
        <dbReference type="Pfam" id="PF21446"/>
    </source>
</evidence>
<accession>A0A366I6Z3</accession>